<dbReference type="Proteomes" id="UP000014760">
    <property type="component" value="Unassembled WGS sequence"/>
</dbReference>
<evidence type="ECO:0000256" key="5">
    <source>
        <dbReference type="ARBA" id="ARBA00015953"/>
    </source>
</evidence>
<dbReference type="GO" id="GO:0005634">
    <property type="term" value="C:nucleus"/>
    <property type="evidence" value="ECO:0007669"/>
    <property type="project" value="UniProtKB-SubCell"/>
</dbReference>
<gene>
    <name evidence="20" type="ORF">CAPTEDRAFT_166655</name>
</gene>
<dbReference type="Gene3D" id="3.40.50.300">
    <property type="entry name" value="P-loop containing nucleotide triphosphate hydrolases"/>
    <property type="match status" value="1"/>
</dbReference>
<name>R7UBU4_CAPTE</name>
<dbReference type="CDD" id="cd01889">
    <property type="entry name" value="SelB_euk"/>
    <property type="match status" value="1"/>
</dbReference>
<evidence type="ECO:0000256" key="2">
    <source>
        <dbReference type="ARBA" id="ARBA00001946"/>
    </source>
</evidence>
<accession>R7UBU4</accession>
<comment type="cofactor">
    <cofactor evidence="1">
        <name>Mn(2+)</name>
        <dbReference type="ChEBI" id="CHEBI:29035"/>
    </cofactor>
</comment>
<dbReference type="SUPFAM" id="SSF50447">
    <property type="entry name" value="Translation proteins"/>
    <property type="match status" value="1"/>
</dbReference>
<reference evidence="21" key="3">
    <citation type="submission" date="2015-06" db="UniProtKB">
        <authorList>
            <consortium name="EnsemblMetazoa"/>
        </authorList>
    </citation>
    <scope>IDENTIFICATION</scope>
</reference>
<keyword evidence="11" id="KW-0648">Protein biosynthesis</keyword>
<dbReference type="PANTHER" id="PTHR43721">
    <property type="entry name" value="ELONGATION FACTOR TU-RELATED"/>
    <property type="match status" value="1"/>
</dbReference>
<dbReference type="AlphaFoldDB" id="R7UBU4"/>
<feature type="domain" description="Tr-type G" evidence="19">
    <location>
        <begin position="5"/>
        <end position="202"/>
    </location>
</feature>
<dbReference type="EMBL" id="AMQN01008400">
    <property type="status" value="NOT_ANNOTATED_CDS"/>
    <property type="molecule type" value="Genomic_DNA"/>
</dbReference>
<dbReference type="FunFam" id="2.40.30.10:FF:000052">
    <property type="entry name" value="Selenocysteine-specific elongation factor EF-Sec"/>
    <property type="match status" value="1"/>
</dbReference>
<feature type="compositionally biased region" description="Low complexity" evidence="18">
    <location>
        <begin position="525"/>
        <end position="535"/>
    </location>
</feature>
<dbReference type="InterPro" id="IPR049394">
    <property type="entry name" value="eEFSec_C"/>
</dbReference>
<protein>
    <recommendedName>
        <fullName evidence="5">Selenocysteine-specific elongation factor</fullName>
    </recommendedName>
    <alternativeName>
        <fullName evidence="17">Elongation factor sec</fullName>
    </alternativeName>
    <alternativeName>
        <fullName evidence="16">Eukaryotic elongation factor, selenocysteine-tRNA-specific</fullName>
    </alternativeName>
</protein>
<evidence type="ECO:0000256" key="3">
    <source>
        <dbReference type="ARBA" id="ARBA00004123"/>
    </source>
</evidence>
<reference evidence="20 22" key="2">
    <citation type="journal article" date="2013" name="Nature">
        <title>Insights into bilaterian evolution from three spiralian genomes.</title>
        <authorList>
            <person name="Simakov O."/>
            <person name="Marletaz F."/>
            <person name="Cho S.J."/>
            <person name="Edsinger-Gonzales E."/>
            <person name="Havlak P."/>
            <person name="Hellsten U."/>
            <person name="Kuo D.H."/>
            <person name="Larsson T."/>
            <person name="Lv J."/>
            <person name="Arendt D."/>
            <person name="Savage R."/>
            <person name="Osoegawa K."/>
            <person name="de Jong P."/>
            <person name="Grimwood J."/>
            <person name="Chapman J.A."/>
            <person name="Shapiro H."/>
            <person name="Aerts A."/>
            <person name="Otillar R.P."/>
            <person name="Terry A.Y."/>
            <person name="Boore J.L."/>
            <person name="Grigoriev I.V."/>
            <person name="Lindberg D.R."/>
            <person name="Seaver E.C."/>
            <person name="Weisblat D.A."/>
            <person name="Putnam N.H."/>
            <person name="Rokhsar D.S."/>
        </authorList>
    </citation>
    <scope>NUCLEOTIDE SEQUENCE</scope>
    <source>
        <strain evidence="20 22">I ESC-2004</strain>
    </source>
</reference>
<evidence type="ECO:0000256" key="18">
    <source>
        <dbReference type="SAM" id="MobiDB-lite"/>
    </source>
</evidence>
<evidence type="ECO:0000256" key="1">
    <source>
        <dbReference type="ARBA" id="ARBA00001936"/>
    </source>
</evidence>
<evidence type="ECO:0000256" key="13">
    <source>
        <dbReference type="ARBA" id="ARBA00023242"/>
    </source>
</evidence>
<evidence type="ECO:0000256" key="9">
    <source>
        <dbReference type="ARBA" id="ARBA00022741"/>
    </source>
</evidence>
<dbReference type="OrthoDB" id="2067at2759"/>
<dbReference type="GO" id="GO:0003746">
    <property type="term" value="F:translation elongation factor activity"/>
    <property type="evidence" value="ECO:0007669"/>
    <property type="project" value="TreeGrafter"/>
</dbReference>
<dbReference type="InterPro" id="IPR027417">
    <property type="entry name" value="P-loop_NTPase"/>
</dbReference>
<keyword evidence="8" id="KW-0597">Phosphoprotein</keyword>
<evidence type="ECO:0000256" key="6">
    <source>
        <dbReference type="ARBA" id="ARBA00022481"/>
    </source>
</evidence>
<dbReference type="CDD" id="cd04094">
    <property type="entry name" value="eSelB_III"/>
    <property type="match status" value="1"/>
</dbReference>
<dbReference type="InterPro" id="IPR000795">
    <property type="entry name" value="T_Tr_GTP-bd_dom"/>
</dbReference>
<dbReference type="PROSITE" id="PS51722">
    <property type="entry name" value="G_TR_2"/>
    <property type="match status" value="1"/>
</dbReference>
<dbReference type="InterPro" id="IPR009000">
    <property type="entry name" value="Transl_B-barrel_sf"/>
</dbReference>
<evidence type="ECO:0000256" key="15">
    <source>
        <dbReference type="ARBA" id="ARBA00054716"/>
    </source>
</evidence>
<dbReference type="InterPro" id="IPR049393">
    <property type="entry name" value="eEFSec_III"/>
</dbReference>
<dbReference type="GO" id="GO:0001514">
    <property type="term" value="P:selenocysteine incorporation"/>
    <property type="evidence" value="ECO:0007669"/>
    <property type="project" value="TreeGrafter"/>
</dbReference>
<dbReference type="STRING" id="283909.R7UBU4"/>
<evidence type="ECO:0000313" key="22">
    <source>
        <dbReference type="Proteomes" id="UP000014760"/>
    </source>
</evidence>
<comment type="function">
    <text evidence="15">Translation factor required for the incorporation of the rare amino acid selenocysteine encoded by UGA codons. Replaces the eRF1-eRF3-GTP ternary complex for the insertion of selenocysteine directed by the UGA codon. Insertion of selenocysteine at UGA codons is mediated by SECISBP2 and EEFSEC: SECISBP2 (1) specifically binds the SECIS sequence once the 80S ribosome encounters an in-frame UGA codon and (2) contacts the RPS27A/eS31 of the 40S ribosome before ribosome stalling. (3) GTP-bound EEFSEC then delivers selenocysteinyl-tRNA(Sec) to the 80S ribosome and adopts a preaccommodated state conformation. (4) After GTP hydrolysis, EEFSEC dissociates from the assembly, selenocysteinyl-tRNA(Sec) accommodates, and peptide bond synthesis and selenoprotein elongation occur.</text>
</comment>
<evidence type="ECO:0000256" key="14">
    <source>
        <dbReference type="ARBA" id="ARBA00049117"/>
    </source>
</evidence>
<comment type="subcellular location">
    <subcellularLocation>
        <location evidence="4">Cytoplasm</location>
    </subcellularLocation>
    <subcellularLocation>
        <location evidence="3">Nucleus</location>
    </subcellularLocation>
</comment>
<dbReference type="FunCoup" id="R7UBU4">
    <property type="interactions" value="484"/>
</dbReference>
<evidence type="ECO:0000256" key="4">
    <source>
        <dbReference type="ARBA" id="ARBA00004496"/>
    </source>
</evidence>
<dbReference type="GO" id="GO:0005525">
    <property type="term" value="F:GTP binding"/>
    <property type="evidence" value="ECO:0007669"/>
    <property type="project" value="UniProtKB-KW"/>
</dbReference>
<dbReference type="FunFam" id="3.40.50.300:FF:000900">
    <property type="entry name" value="Eukaryotic elongation factor, selenocysteine-tRNA-specific"/>
    <property type="match status" value="1"/>
</dbReference>
<dbReference type="InterPro" id="IPR050055">
    <property type="entry name" value="EF-Tu_GTPase"/>
</dbReference>
<dbReference type="InterPro" id="IPR005225">
    <property type="entry name" value="Small_GTP-bd"/>
</dbReference>
<keyword evidence="6" id="KW-0488">Methylation</keyword>
<proteinExistence type="predicted"/>
<feature type="region of interest" description="Disordered" evidence="18">
    <location>
        <begin position="517"/>
        <end position="537"/>
    </location>
</feature>
<dbReference type="Pfam" id="PF03144">
    <property type="entry name" value="GTP_EFTU_D2"/>
    <property type="match status" value="1"/>
</dbReference>
<dbReference type="GO" id="GO:0003924">
    <property type="term" value="F:GTPase activity"/>
    <property type="evidence" value="ECO:0007669"/>
    <property type="project" value="InterPro"/>
</dbReference>
<dbReference type="SUPFAM" id="SSF52540">
    <property type="entry name" value="P-loop containing nucleoside triphosphate hydrolases"/>
    <property type="match status" value="1"/>
</dbReference>
<dbReference type="Gene3D" id="2.40.30.10">
    <property type="entry name" value="Translation factors"/>
    <property type="match status" value="2"/>
</dbReference>
<comment type="cofactor">
    <cofactor evidence="2">
        <name>Mg(2+)</name>
        <dbReference type="ChEBI" id="CHEBI:18420"/>
    </cofactor>
</comment>
<dbReference type="EnsemblMetazoa" id="CapteT166655">
    <property type="protein sequence ID" value="CapteP166655"/>
    <property type="gene ID" value="CapteG166655"/>
</dbReference>
<evidence type="ECO:0000256" key="12">
    <source>
        <dbReference type="ARBA" id="ARBA00023134"/>
    </source>
</evidence>
<dbReference type="EMBL" id="KB303021">
    <property type="protein sequence ID" value="ELU03576.1"/>
    <property type="molecule type" value="Genomic_DNA"/>
</dbReference>
<dbReference type="Pfam" id="PF21131">
    <property type="entry name" value="eEFSec_4th"/>
    <property type="match status" value="1"/>
</dbReference>
<dbReference type="HOGENOM" id="CLU_019148_1_0_1"/>
<keyword evidence="12" id="KW-0342">GTP-binding</keyword>
<evidence type="ECO:0000256" key="11">
    <source>
        <dbReference type="ARBA" id="ARBA00022917"/>
    </source>
</evidence>
<reference evidence="22" key="1">
    <citation type="submission" date="2012-12" db="EMBL/GenBank/DDBJ databases">
        <authorList>
            <person name="Hellsten U."/>
            <person name="Grimwood J."/>
            <person name="Chapman J.A."/>
            <person name="Shapiro H."/>
            <person name="Aerts A."/>
            <person name="Otillar R.P."/>
            <person name="Terry A.Y."/>
            <person name="Boore J.L."/>
            <person name="Simakov O."/>
            <person name="Marletaz F."/>
            <person name="Cho S.-J."/>
            <person name="Edsinger-Gonzales E."/>
            <person name="Havlak P."/>
            <person name="Kuo D.-H."/>
            <person name="Larsson T."/>
            <person name="Lv J."/>
            <person name="Arendt D."/>
            <person name="Savage R."/>
            <person name="Osoegawa K."/>
            <person name="de Jong P."/>
            <person name="Lindberg D.R."/>
            <person name="Seaver E.C."/>
            <person name="Weisblat D.A."/>
            <person name="Putnam N.H."/>
            <person name="Grigoriev I.V."/>
            <person name="Rokhsar D.S."/>
        </authorList>
    </citation>
    <scope>NUCLEOTIDE SEQUENCE</scope>
    <source>
        <strain evidence="22">I ESC-2004</strain>
    </source>
</reference>
<evidence type="ECO:0000256" key="10">
    <source>
        <dbReference type="ARBA" id="ARBA00022801"/>
    </source>
</evidence>
<dbReference type="NCBIfam" id="TIGR00231">
    <property type="entry name" value="small_GTP"/>
    <property type="match status" value="1"/>
</dbReference>
<evidence type="ECO:0000256" key="8">
    <source>
        <dbReference type="ARBA" id="ARBA00022553"/>
    </source>
</evidence>
<keyword evidence="13" id="KW-0539">Nucleus</keyword>
<comment type="catalytic activity">
    <reaction evidence="14">
        <text>GTP + H2O = GDP + phosphate + H(+)</text>
        <dbReference type="Rhea" id="RHEA:19669"/>
        <dbReference type="ChEBI" id="CHEBI:15377"/>
        <dbReference type="ChEBI" id="CHEBI:15378"/>
        <dbReference type="ChEBI" id="CHEBI:37565"/>
        <dbReference type="ChEBI" id="CHEBI:43474"/>
        <dbReference type="ChEBI" id="CHEBI:58189"/>
    </reaction>
    <physiologicalReaction direction="left-to-right" evidence="14">
        <dbReference type="Rhea" id="RHEA:19670"/>
    </physiologicalReaction>
</comment>
<sequence length="561" mass="61761">MADKIMNFNVGVLGHVDSGKTSLSKALSTQASTASFDKNPQSRERGITLDLGFSSFCVDLPDRLKEDDRDTLQFTLVDCPGHASLIRTIIGGAQIIDLMMLVVDVTKGFQTQTAECLVIGAITCEKMIVVLNKVDLIPEEKRQMTIEKMTKKLRKTLEPTKFADSQVIPVAAKPGGPESEDENHIGVTDLIESLKSNAYKPKREETGPLIFSVDHCFSIRGQGTVMTGTVLKGCLSTNDTVELPSMKVTKKVKSMQMFRKPVNKAVQGDRVGVCVTQFDPKQLERGLVCSPGALPTINAAVISAQKIPYFKGSASTKAKFHITMGHETVMGRLSFFGVYKSDVPDFTPSANEFNFDLKYKHQDELLDMKSDGENELPLQQFALVELEKPVTCDHHSLVIGSKLDTDIHANICRLAFNGVLLDSSTDPKYAESFMPRVKVYKNKMREGIVERKVDDYSVICRGLFKKESNMEMFIGLRVELSSGEKGLIEGSFGQSGKFKVRIPDGLSADSNALLAATKGKKSKGKATPEAAPAETDTSGPIKVFLHFKRYSYDPQKKMMQS</sequence>
<keyword evidence="9" id="KW-0547">Nucleotide-binding</keyword>
<organism evidence="20">
    <name type="scientific">Capitella teleta</name>
    <name type="common">Polychaete worm</name>
    <dbReference type="NCBI Taxonomy" id="283909"/>
    <lineage>
        <taxon>Eukaryota</taxon>
        <taxon>Metazoa</taxon>
        <taxon>Spiralia</taxon>
        <taxon>Lophotrochozoa</taxon>
        <taxon>Annelida</taxon>
        <taxon>Polychaeta</taxon>
        <taxon>Sedentaria</taxon>
        <taxon>Scolecida</taxon>
        <taxon>Capitellidae</taxon>
        <taxon>Capitella</taxon>
    </lineage>
</organism>
<evidence type="ECO:0000256" key="16">
    <source>
        <dbReference type="ARBA" id="ARBA00076506"/>
    </source>
</evidence>
<keyword evidence="22" id="KW-1185">Reference proteome</keyword>
<dbReference type="OMA" id="CFAIKGQ"/>
<dbReference type="PANTHER" id="PTHR43721:SF11">
    <property type="entry name" value="SELENOCYSTEINE-SPECIFIC ELONGATION FACTOR"/>
    <property type="match status" value="1"/>
</dbReference>
<evidence type="ECO:0000313" key="21">
    <source>
        <dbReference type="EnsemblMetazoa" id="CapteP166655"/>
    </source>
</evidence>
<dbReference type="CDD" id="cd03696">
    <property type="entry name" value="SelB_II"/>
    <property type="match status" value="1"/>
</dbReference>
<dbReference type="InterPro" id="IPR004161">
    <property type="entry name" value="EFTu-like_2"/>
</dbReference>
<evidence type="ECO:0000313" key="20">
    <source>
        <dbReference type="EMBL" id="ELU03576.1"/>
    </source>
</evidence>
<keyword evidence="7" id="KW-0963">Cytoplasm</keyword>
<evidence type="ECO:0000259" key="19">
    <source>
        <dbReference type="PROSITE" id="PS51722"/>
    </source>
</evidence>
<dbReference type="PRINTS" id="PR00315">
    <property type="entry name" value="ELONGATNFCT"/>
</dbReference>
<dbReference type="Pfam" id="PF00009">
    <property type="entry name" value="GTP_EFTU"/>
    <property type="match status" value="1"/>
</dbReference>
<evidence type="ECO:0000256" key="17">
    <source>
        <dbReference type="ARBA" id="ARBA00082387"/>
    </source>
</evidence>
<evidence type="ECO:0000256" key="7">
    <source>
        <dbReference type="ARBA" id="ARBA00022490"/>
    </source>
</evidence>
<keyword evidence="10" id="KW-0378">Hydrolase</keyword>
<dbReference type="GO" id="GO:0005737">
    <property type="term" value="C:cytoplasm"/>
    <property type="evidence" value="ECO:0007669"/>
    <property type="project" value="UniProtKB-SubCell"/>
</dbReference>
<dbReference type="Pfam" id="PF21208">
    <property type="entry name" value="euk_SelB_III"/>
    <property type="match status" value="1"/>
</dbReference>